<proteinExistence type="inferred from homology"/>
<dbReference type="GO" id="GO:0008422">
    <property type="term" value="F:beta-glucosidase activity"/>
    <property type="evidence" value="ECO:0007669"/>
    <property type="project" value="UniProtKB-EC"/>
</dbReference>
<dbReference type="Gene3D" id="3.40.50.1700">
    <property type="entry name" value="Glycoside hydrolase family 3 C-terminal domain"/>
    <property type="match status" value="1"/>
</dbReference>
<dbReference type="InterPro" id="IPR051915">
    <property type="entry name" value="Cellulose_Degrad_GH3"/>
</dbReference>
<dbReference type="AlphaFoldDB" id="A0A7C4NSP2"/>
<organism evidence="10">
    <name type="scientific">Thermodesulfobacterium geofontis</name>
    <dbReference type="NCBI Taxonomy" id="1295609"/>
    <lineage>
        <taxon>Bacteria</taxon>
        <taxon>Pseudomonadati</taxon>
        <taxon>Thermodesulfobacteriota</taxon>
        <taxon>Thermodesulfobacteria</taxon>
        <taxon>Thermodesulfobacteriales</taxon>
        <taxon>Thermodesulfobacteriaceae</taxon>
        <taxon>Thermodesulfobacterium</taxon>
    </lineage>
</organism>
<dbReference type="Pfam" id="PF01915">
    <property type="entry name" value="Glyco_hydro_3_C"/>
    <property type="match status" value="1"/>
</dbReference>
<dbReference type="SUPFAM" id="SSF52279">
    <property type="entry name" value="Beta-D-glucan exohydrolase, C-terminal domain"/>
    <property type="match status" value="1"/>
</dbReference>
<evidence type="ECO:0000256" key="4">
    <source>
        <dbReference type="ARBA" id="ARBA00022729"/>
    </source>
</evidence>
<dbReference type="Gene3D" id="3.20.20.300">
    <property type="entry name" value="Glycoside hydrolase, family 3, N-terminal domain"/>
    <property type="match status" value="1"/>
</dbReference>
<comment type="catalytic activity">
    <reaction evidence="1">
        <text>Hydrolysis of terminal, non-reducing beta-D-glucosyl residues with release of beta-D-glucose.</text>
        <dbReference type="EC" id="3.2.1.21"/>
    </reaction>
</comment>
<dbReference type="PANTHER" id="PTHR30620">
    <property type="entry name" value="PERIPLASMIC BETA-GLUCOSIDASE-RELATED"/>
    <property type="match status" value="1"/>
</dbReference>
<dbReference type="PROSITE" id="PS00775">
    <property type="entry name" value="GLYCOSYL_HYDROL_F3"/>
    <property type="match status" value="1"/>
</dbReference>
<dbReference type="SUPFAM" id="SSF51445">
    <property type="entry name" value="(Trans)glycosidases"/>
    <property type="match status" value="1"/>
</dbReference>
<evidence type="ECO:0000256" key="3">
    <source>
        <dbReference type="ARBA" id="ARBA00012744"/>
    </source>
</evidence>
<comment type="caution">
    <text evidence="10">The sequence shown here is derived from an EMBL/GenBank/DDBJ whole genome shotgun (WGS) entry which is preliminary data.</text>
</comment>
<dbReference type="GO" id="GO:0009251">
    <property type="term" value="P:glucan catabolic process"/>
    <property type="evidence" value="ECO:0007669"/>
    <property type="project" value="TreeGrafter"/>
</dbReference>
<evidence type="ECO:0000259" key="8">
    <source>
        <dbReference type="Pfam" id="PF00933"/>
    </source>
</evidence>
<feature type="domain" description="Glycoside hydrolase family 3 N-terminal" evidence="8">
    <location>
        <begin position="38"/>
        <end position="359"/>
    </location>
</feature>
<accession>A0A7C4NSP2</accession>
<evidence type="ECO:0000256" key="5">
    <source>
        <dbReference type="ARBA" id="ARBA00022801"/>
    </source>
</evidence>
<name>A0A7C4NSP2_9BACT</name>
<protein>
    <recommendedName>
        <fullName evidence="3">beta-glucosidase</fullName>
        <ecNumber evidence="3">3.2.1.21</ecNumber>
    </recommendedName>
</protein>
<evidence type="ECO:0000313" key="10">
    <source>
        <dbReference type="EMBL" id="HGQ86060.1"/>
    </source>
</evidence>
<reference evidence="10" key="1">
    <citation type="journal article" date="2020" name="mSystems">
        <title>Genome- and Community-Level Interaction Insights into Carbon Utilization and Element Cycling Functions of Hydrothermarchaeota in Hydrothermal Sediment.</title>
        <authorList>
            <person name="Zhou Z."/>
            <person name="Liu Y."/>
            <person name="Xu W."/>
            <person name="Pan J."/>
            <person name="Luo Z.H."/>
            <person name="Li M."/>
        </authorList>
    </citation>
    <scope>NUCLEOTIDE SEQUENCE [LARGE SCALE GENOMIC DNA]</scope>
    <source>
        <strain evidence="10">SpSt-6</strain>
    </source>
</reference>
<keyword evidence="4" id="KW-0732">Signal</keyword>
<evidence type="ECO:0000256" key="6">
    <source>
        <dbReference type="ARBA" id="ARBA00023295"/>
    </source>
</evidence>
<dbReference type="PRINTS" id="PR00133">
    <property type="entry name" value="GLHYDRLASE3"/>
</dbReference>
<keyword evidence="6 7" id="KW-0326">Glycosidase</keyword>
<dbReference type="InterPro" id="IPR019800">
    <property type="entry name" value="Glyco_hydro_3_AS"/>
</dbReference>
<dbReference type="EMBL" id="DSZN01000108">
    <property type="protein sequence ID" value="HGQ86060.1"/>
    <property type="molecule type" value="Genomic_DNA"/>
</dbReference>
<evidence type="ECO:0000256" key="2">
    <source>
        <dbReference type="ARBA" id="ARBA00005336"/>
    </source>
</evidence>
<dbReference type="Pfam" id="PF00933">
    <property type="entry name" value="Glyco_hydro_3"/>
    <property type="match status" value="1"/>
</dbReference>
<evidence type="ECO:0000256" key="1">
    <source>
        <dbReference type="ARBA" id="ARBA00000448"/>
    </source>
</evidence>
<evidence type="ECO:0000259" key="9">
    <source>
        <dbReference type="Pfam" id="PF01915"/>
    </source>
</evidence>
<dbReference type="InterPro" id="IPR036962">
    <property type="entry name" value="Glyco_hydro_3_N_sf"/>
</dbReference>
<feature type="domain" description="Glycoside hydrolase family 3 C-terminal" evidence="9">
    <location>
        <begin position="396"/>
        <end position="589"/>
    </location>
</feature>
<sequence length="589" mass="65473">MIKKIFLTLLISLLFVSFIFSSEESIEEKVERLLSQMTLEEKVGQMTQVDSSYLYNPEDVKRYFIGSVLSGGNSGPSNPTPANWVEYVNRFQYYALQTRLRIPILYGIDAVHGNAKVYSAVVFPHNIGLGCTRNEKLVEDCARITAIETSAIGIRWSFAPCVAVVQDVRWGRTYESFSENPDVVSLLGSAVVRGFQGSSLSNKDSILACPKHFVGDGGTKFGTGINGLLDQGDTRISEKELRNIHLKPYISAIKNGAKSIMVSFSSWNGIKMHANKYLLTDVLKKELGFDGFLVSDWKAIEQLPGNYEDQVAMSINAGIDMIMVPDNYVRFINTLISCVQKGRVPISRIDDAVRRMLKVKFLLGFFENPYANKDLINKIGSKEHREVARQAVRESVVVLQNKNKILPLSKNLKHICVVGPKANDIGSQCGGWTISWQGQKGNITLGTTILEAIKKSVSNNTKVTFSSYGDNIPKDAEVIVAVVGEKPYAESMGDTFKPEIEYSDHLILQNIFKEKKPIVMILLVGRPVDIENYLSKASGVICAWLPGTEGEGITDILFGDFNPKGRLSFTWYTVDRNKAAFPYGYGLSY</sequence>
<evidence type="ECO:0000256" key="7">
    <source>
        <dbReference type="RuleBase" id="RU361161"/>
    </source>
</evidence>
<keyword evidence="5 7" id="KW-0378">Hydrolase</keyword>
<dbReference type="InterPro" id="IPR002772">
    <property type="entry name" value="Glyco_hydro_3_C"/>
</dbReference>
<comment type="similarity">
    <text evidence="2 7">Belongs to the glycosyl hydrolase 3 family.</text>
</comment>
<dbReference type="EC" id="3.2.1.21" evidence="3"/>
<dbReference type="PANTHER" id="PTHR30620:SF16">
    <property type="entry name" value="LYSOSOMAL BETA GLUCOSIDASE"/>
    <property type="match status" value="1"/>
</dbReference>
<dbReference type="InterPro" id="IPR017853">
    <property type="entry name" value="GH"/>
</dbReference>
<gene>
    <name evidence="10" type="ORF">ENT66_07105</name>
</gene>
<dbReference type="InterPro" id="IPR036881">
    <property type="entry name" value="Glyco_hydro_3_C_sf"/>
</dbReference>
<dbReference type="InterPro" id="IPR001764">
    <property type="entry name" value="Glyco_hydro_3_N"/>
</dbReference>